<accession>A0AAV0BMH3</accession>
<proteinExistence type="predicted"/>
<name>A0AAV0BMH3_PHAPC</name>
<gene>
    <name evidence="1" type="ORF">PPACK8108_LOCUS22350</name>
</gene>
<dbReference type="EMBL" id="CALTRL010005887">
    <property type="protein sequence ID" value="CAH7687550.1"/>
    <property type="molecule type" value="Genomic_DNA"/>
</dbReference>
<reference evidence="1" key="1">
    <citation type="submission" date="2022-06" db="EMBL/GenBank/DDBJ databases">
        <authorList>
            <consortium name="SYNGENTA / RWTH Aachen University"/>
        </authorList>
    </citation>
    <scope>NUCLEOTIDE SEQUENCE</scope>
</reference>
<evidence type="ECO:0000313" key="2">
    <source>
        <dbReference type="Proteomes" id="UP001153365"/>
    </source>
</evidence>
<keyword evidence="2" id="KW-1185">Reference proteome</keyword>
<comment type="caution">
    <text evidence="1">The sequence shown here is derived from an EMBL/GenBank/DDBJ whole genome shotgun (WGS) entry which is preliminary data.</text>
</comment>
<evidence type="ECO:0000313" key="1">
    <source>
        <dbReference type="EMBL" id="CAH7687550.1"/>
    </source>
</evidence>
<sequence length="350" mass="41079">MITHSFITILSLFSYNFFKLFSSESSGIIFYASASHVPTDSIKFLVESSQPEGSSGKSIEKLGNEAQNNEEDMVPWLRSKEHEPHVDRPLNYISSESENDMAPWIRAKVRKLNDALPKYISSESEDDMTHLRRAHNYNRIENRWSEIDAVNRRRRLRKEFSKIKSIFESIIDGMPSGEKSYSLGESNHGEPFEPKLSDFYDDPERILKMMNPKTFAMIFKEKIHMLSDTQQPGAKEIAEDNITRMFETLGSLKISDYYFESLWKHISSDERTFEPFVIKITKILTDRWGYISMLQNSNVKEFLLSHPDLVKFHRMLKFCDENQWKEIEHRLLEAHLEERPKDDVVYKDAE</sequence>
<protein>
    <submittedName>
        <fullName evidence="1">Expressed protein</fullName>
    </submittedName>
</protein>
<dbReference type="Proteomes" id="UP001153365">
    <property type="component" value="Unassembled WGS sequence"/>
</dbReference>
<organism evidence="1 2">
    <name type="scientific">Phakopsora pachyrhizi</name>
    <name type="common">Asian soybean rust disease fungus</name>
    <dbReference type="NCBI Taxonomy" id="170000"/>
    <lineage>
        <taxon>Eukaryota</taxon>
        <taxon>Fungi</taxon>
        <taxon>Dikarya</taxon>
        <taxon>Basidiomycota</taxon>
        <taxon>Pucciniomycotina</taxon>
        <taxon>Pucciniomycetes</taxon>
        <taxon>Pucciniales</taxon>
        <taxon>Phakopsoraceae</taxon>
        <taxon>Phakopsora</taxon>
    </lineage>
</organism>
<dbReference type="AlphaFoldDB" id="A0AAV0BMH3"/>